<dbReference type="PANTHER" id="PTHR46084:SF1">
    <property type="entry name" value="PROTEIN MALE DISCOVERER 2"/>
    <property type="match status" value="1"/>
</dbReference>
<keyword evidence="3" id="KW-0732">Signal</keyword>
<reference evidence="7" key="1">
    <citation type="submission" date="2015-12" db="EMBL/GenBank/DDBJ databases">
        <title>Update maize B73 reference genome by single molecule sequencing technologies.</title>
        <authorList>
            <consortium name="Maize Genome Sequencing Project"/>
            <person name="Ware D."/>
        </authorList>
    </citation>
    <scope>NUCLEOTIDE SEQUENCE [LARGE SCALE GENOMIC DNA]</scope>
    <source>
        <tissue evidence="7">Seedling</tissue>
    </source>
</reference>
<comment type="subcellular location">
    <subcellularLocation>
        <location evidence="6">Endomembrane system</location>
        <topology evidence="6">Single-pass membrane protein</topology>
    </subcellularLocation>
    <subcellularLocation>
        <location evidence="1">Membrane</location>
        <topology evidence="1">Single-pass type I membrane protein</topology>
    </subcellularLocation>
</comment>
<keyword evidence="2" id="KW-0812">Transmembrane</keyword>
<evidence type="ECO:0000256" key="2">
    <source>
        <dbReference type="ARBA" id="ARBA00022692"/>
    </source>
</evidence>
<proteinExistence type="predicted"/>
<dbReference type="GO" id="GO:0016020">
    <property type="term" value="C:membrane"/>
    <property type="evidence" value="ECO:0007669"/>
    <property type="project" value="UniProtKB-SubCell"/>
</dbReference>
<keyword evidence="5" id="KW-0472">Membrane</keyword>
<protein>
    <submittedName>
        <fullName evidence="7">Protein MALE DISCOVERER 2</fullName>
    </submittedName>
</protein>
<dbReference type="EMBL" id="CM007649">
    <property type="protein sequence ID" value="ONM39362.1"/>
    <property type="molecule type" value="Genomic_DNA"/>
</dbReference>
<evidence type="ECO:0000256" key="3">
    <source>
        <dbReference type="ARBA" id="ARBA00022729"/>
    </source>
</evidence>
<name>A0A1D6NFW9_MAIZE</name>
<evidence type="ECO:0000313" key="7">
    <source>
        <dbReference type="EMBL" id="ONM39362.1"/>
    </source>
</evidence>
<dbReference type="InterPro" id="IPR011009">
    <property type="entry name" value="Kinase-like_dom_sf"/>
</dbReference>
<dbReference type="SUPFAM" id="SSF56112">
    <property type="entry name" value="Protein kinase-like (PK-like)"/>
    <property type="match status" value="1"/>
</dbReference>
<keyword evidence="4" id="KW-1133">Transmembrane helix</keyword>
<sequence>MSCLLDPNLKDHKEKDLEIICDLLYECIQSDPKKRPTMREVTTRLREVLSISPEAATPRLSPLWWAELEILSVEAS</sequence>
<evidence type="ECO:0000256" key="4">
    <source>
        <dbReference type="ARBA" id="ARBA00022989"/>
    </source>
</evidence>
<gene>
    <name evidence="7" type="ORF">ZEAMMB73_Zm00001d043890</name>
</gene>
<evidence type="ECO:0000256" key="1">
    <source>
        <dbReference type="ARBA" id="ARBA00004479"/>
    </source>
</evidence>
<dbReference type="GO" id="GO:0012505">
    <property type="term" value="C:endomembrane system"/>
    <property type="evidence" value="ECO:0007669"/>
    <property type="project" value="UniProtKB-SubCell"/>
</dbReference>
<accession>A0A1D6NFW9</accession>
<dbReference type="OMA" id="NNNFQWP"/>
<dbReference type="Gene3D" id="1.10.510.10">
    <property type="entry name" value="Transferase(Phosphotransferase) domain 1"/>
    <property type="match status" value="1"/>
</dbReference>
<organism evidence="7">
    <name type="scientific">Zea mays</name>
    <name type="common">Maize</name>
    <dbReference type="NCBI Taxonomy" id="4577"/>
    <lineage>
        <taxon>Eukaryota</taxon>
        <taxon>Viridiplantae</taxon>
        <taxon>Streptophyta</taxon>
        <taxon>Embryophyta</taxon>
        <taxon>Tracheophyta</taxon>
        <taxon>Spermatophyta</taxon>
        <taxon>Magnoliopsida</taxon>
        <taxon>Liliopsida</taxon>
        <taxon>Poales</taxon>
        <taxon>Poaceae</taxon>
        <taxon>PACMAD clade</taxon>
        <taxon>Panicoideae</taxon>
        <taxon>Andropogonodae</taxon>
        <taxon>Andropogoneae</taxon>
        <taxon>Tripsacinae</taxon>
        <taxon>Zea</taxon>
    </lineage>
</organism>
<dbReference type="AlphaFoldDB" id="A0A1D6NFW9"/>
<evidence type="ECO:0000256" key="5">
    <source>
        <dbReference type="ARBA" id="ARBA00023136"/>
    </source>
</evidence>
<dbReference type="PANTHER" id="PTHR46084">
    <property type="entry name" value="PROTEIN MALE DISCOVERER 2"/>
    <property type="match status" value="1"/>
</dbReference>
<evidence type="ECO:0000256" key="6">
    <source>
        <dbReference type="ARBA" id="ARBA00037847"/>
    </source>
</evidence>